<dbReference type="AlphaFoldDB" id="A0AAV6ZPP3"/>
<gene>
    <name evidence="3" type="ORF">GDO81_004063</name>
</gene>
<dbReference type="Proteomes" id="UP000824782">
    <property type="component" value="Unassembled WGS sequence"/>
</dbReference>
<evidence type="ECO:0000313" key="4">
    <source>
        <dbReference type="Proteomes" id="UP000824782"/>
    </source>
</evidence>
<sequence>MLCSPVLWSGLTSCLSQTFVHSMTRLDIPISSHLLGGIFSYIFYSCVSSFSSNLRKFGNYQFAGLGGPSQSTRGSVSHNNRSPRSITSPF</sequence>
<evidence type="ECO:0000313" key="3">
    <source>
        <dbReference type="EMBL" id="KAG8551334.1"/>
    </source>
</evidence>
<reference evidence="3" key="1">
    <citation type="thesis" date="2020" institute="ProQuest LLC" country="789 East Eisenhower Parkway, Ann Arbor, MI, USA">
        <title>Comparative Genomics and Chromosome Evolution.</title>
        <authorList>
            <person name="Mudd A.B."/>
        </authorList>
    </citation>
    <scope>NUCLEOTIDE SEQUENCE</scope>
    <source>
        <strain evidence="3">237g6f4</strain>
        <tissue evidence="3">Blood</tissue>
    </source>
</reference>
<feature type="region of interest" description="Disordered" evidence="1">
    <location>
        <begin position="67"/>
        <end position="90"/>
    </location>
</feature>
<evidence type="ECO:0000256" key="2">
    <source>
        <dbReference type="SAM" id="Phobius"/>
    </source>
</evidence>
<keyword evidence="2" id="KW-1133">Transmembrane helix</keyword>
<keyword evidence="4" id="KW-1185">Reference proteome</keyword>
<comment type="caution">
    <text evidence="3">The sequence shown here is derived from an EMBL/GenBank/DDBJ whole genome shotgun (WGS) entry which is preliminary data.</text>
</comment>
<protein>
    <recommendedName>
        <fullName evidence="5">Secreted protein</fullName>
    </recommendedName>
</protein>
<organism evidence="3 4">
    <name type="scientific">Engystomops pustulosus</name>
    <name type="common">Tungara frog</name>
    <name type="synonym">Physalaemus pustulosus</name>
    <dbReference type="NCBI Taxonomy" id="76066"/>
    <lineage>
        <taxon>Eukaryota</taxon>
        <taxon>Metazoa</taxon>
        <taxon>Chordata</taxon>
        <taxon>Craniata</taxon>
        <taxon>Vertebrata</taxon>
        <taxon>Euteleostomi</taxon>
        <taxon>Amphibia</taxon>
        <taxon>Batrachia</taxon>
        <taxon>Anura</taxon>
        <taxon>Neobatrachia</taxon>
        <taxon>Hyloidea</taxon>
        <taxon>Leptodactylidae</taxon>
        <taxon>Leiuperinae</taxon>
        <taxon>Engystomops</taxon>
    </lineage>
</organism>
<keyword evidence="2" id="KW-0812">Transmembrane</keyword>
<evidence type="ECO:0008006" key="5">
    <source>
        <dbReference type="Google" id="ProtNLM"/>
    </source>
</evidence>
<feature type="transmembrane region" description="Helical" evidence="2">
    <location>
        <begin position="26"/>
        <end position="47"/>
    </location>
</feature>
<feature type="compositionally biased region" description="Polar residues" evidence="1">
    <location>
        <begin position="68"/>
        <end position="90"/>
    </location>
</feature>
<keyword evidence="2" id="KW-0472">Membrane</keyword>
<evidence type="ECO:0000256" key="1">
    <source>
        <dbReference type="SAM" id="MobiDB-lite"/>
    </source>
</evidence>
<accession>A0AAV6ZPP3</accession>
<dbReference type="EMBL" id="WNYA01000011">
    <property type="protein sequence ID" value="KAG8551334.1"/>
    <property type="molecule type" value="Genomic_DNA"/>
</dbReference>
<proteinExistence type="predicted"/>
<name>A0AAV6ZPP3_ENGPU</name>